<dbReference type="InterPro" id="IPR025338">
    <property type="entry name" value="DUF4244"/>
</dbReference>
<dbReference type="PATRIC" id="fig|1630135.4.peg.1878"/>
<dbReference type="RefSeq" id="WP_065248421.1">
    <property type="nucleotide sequence ID" value="NZ_CP012117.1"/>
</dbReference>
<organism evidence="2 3">
    <name type="scientific">Dermabacter vaginalis</name>
    <dbReference type="NCBI Taxonomy" id="1630135"/>
    <lineage>
        <taxon>Bacteria</taxon>
        <taxon>Bacillati</taxon>
        <taxon>Actinomycetota</taxon>
        <taxon>Actinomycetes</taxon>
        <taxon>Micrococcales</taxon>
        <taxon>Dermabacteraceae</taxon>
        <taxon>Dermabacter</taxon>
    </lineage>
</organism>
<dbReference type="EMBL" id="CP012117">
    <property type="protein sequence ID" value="ANP28430.1"/>
    <property type="molecule type" value="Genomic_DNA"/>
</dbReference>
<protein>
    <recommendedName>
        <fullName evidence="4">DUF4244 domain-containing protein</fullName>
    </recommendedName>
</protein>
<dbReference type="Proteomes" id="UP000092596">
    <property type="component" value="Chromosome"/>
</dbReference>
<feature type="transmembrane region" description="Helical" evidence="1">
    <location>
        <begin position="30"/>
        <end position="48"/>
    </location>
</feature>
<evidence type="ECO:0000313" key="3">
    <source>
        <dbReference type="Proteomes" id="UP000092596"/>
    </source>
</evidence>
<evidence type="ECO:0000313" key="2">
    <source>
        <dbReference type="EMBL" id="ANP28430.1"/>
    </source>
</evidence>
<evidence type="ECO:0000256" key="1">
    <source>
        <dbReference type="SAM" id="Phobius"/>
    </source>
</evidence>
<keyword evidence="1" id="KW-0812">Transmembrane</keyword>
<dbReference type="KEGG" id="dva:DAD186_18800"/>
<dbReference type="AlphaFoldDB" id="A0A1B0ZKG4"/>
<keyword evidence="1" id="KW-1133">Transmembrane helix</keyword>
<sequence length="69" mass="7030">MTDTTTHTKPNSASLRETLADDTGATTAEYAVTIVAACAFAALLFAVLTSGEMQGILTSIIQGALHSAS</sequence>
<accession>A0A1B0ZKG4</accession>
<dbReference type="Pfam" id="PF14029">
    <property type="entry name" value="DUF4244"/>
    <property type="match status" value="1"/>
</dbReference>
<evidence type="ECO:0008006" key="4">
    <source>
        <dbReference type="Google" id="ProtNLM"/>
    </source>
</evidence>
<proteinExistence type="predicted"/>
<gene>
    <name evidence="2" type="ORF">DAD186_18800</name>
</gene>
<reference evidence="2 3" key="1">
    <citation type="submission" date="2015-06" db="EMBL/GenBank/DDBJ databases">
        <title>Investigation of pathophysiology for high-risk pregnancy and development of treatment modality based on it.</title>
        <authorList>
            <person name="Kim B.-C."/>
            <person name="Lim S."/>
        </authorList>
    </citation>
    <scope>NUCLEOTIDE SEQUENCE [LARGE SCALE GENOMIC DNA]</scope>
    <source>
        <strain evidence="2 3">AD1-86</strain>
    </source>
</reference>
<dbReference type="STRING" id="1630135.DAD186_18800"/>
<name>A0A1B0ZKG4_9MICO</name>
<keyword evidence="1" id="KW-0472">Membrane</keyword>